<dbReference type="Proteomes" id="UP000245609">
    <property type="component" value="Unassembled WGS sequence"/>
</dbReference>
<dbReference type="Pfam" id="PF03645">
    <property type="entry name" value="Tctex-1"/>
    <property type="match status" value="1"/>
</dbReference>
<dbReference type="InterPro" id="IPR038586">
    <property type="entry name" value="Tctex-1-like_sf"/>
</dbReference>
<dbReference type="InterPro" id="IPR005334">
    <property type="entry name" value="Tctex-1-like"/>
</dbReference>
<keyword evidence="2" id="KW-1185">Reference proteome</keyword>
<sequence>MDLQKEITALLSSLDEIEYDEKQSLTEAKKLSEIIRDYLVEKQPGYKYVVNVNLGSGDEQAIRITTACNWDLEKDKIIKAEYWTVRP</sequence>
<dbReference type="EMBL" id="MBFS01000017">
    <property type="protein sequence ID" value="PVV05310.1"/>
    <property type="molecule type" value="Genomic_DNA"/>
</dbReference>
<dbReference type="CDD" id="cd21451">
    <property type="entry name" value="DLC-like_TCTEX1D"/>
    <property type="match status" value="1"/>
</dbReference>
<name>A0A2T9ZL82_9FUNG</name>
<evidence type="ECO:0000313" key="1">
    <source>
        <dbReference type="EMBL" id="PVV05310.1"/>
    </source>
</evidence>
<evidence type="ECO:0000313" key="2">
    <source>
        <dbReference type="Proteomes" id="UP000245609"/>
    </source>
</evidence>
<proteinExistence type="predicted"/>
<reference evidence="1 2" key="1">
    <citation type="journal article" date="2018" name="MBio">
        <title>Comparative Genomics Reveals the Core Gene Toolbox for the Fungus-Insect Symbiosis.</title>
        <authorList>
            <person name="Wang Y."/>
            <person name="Stata M."/>
            <person name="Wang W."/>
            <person name="Stajich J.E."/>
            <person name="White M.M."/>
            <person name="Moncalvo J.M."/>
        </authorList>
    </citation>
    <scope>NUCLEOTIDE SEQUENCE [LARGE SCALE GENOMIC DNA]</scope>
    <source>
        <strain evidence="1 2">SC-DP-2</strain>
    </source>
</reference>
<comment type="caution">
    <text evidence="1">The sequence shown here is derived from an EMBL/GenBank/DDBJ whole genome shotgun (WGS) entry which is preliminary data.</text>
</comment>
<organism evidence="1 2">
    <name type="scientific">Smittium megazygosporum</name>
    <dbReference type="NCBI Taxonomy" id="133381"/>
    <lineage>
        <taxon>Eukaryota</taxon>
        <taxon>Fungi</taxon>
        <taxon>Fungi incertae sedis</taxon>
        <taxon>Zoopagomycota</taxon>
        <taxon>Kickxellomycotina</taxon>
        <taxon>Harpellomycetes</taxon>
        <taxon>Harpellales</taxon>
        <taxon>Legeriomycetaceae</taxon>
        <taxon>Smittium</taxon>
    </lineage>
</organism>
<dbReference type="OrthoDB" id="10260741at2759"/>
<dbReference type="AlphaFoldDB" id="A0A2T9ZL82"/>
<accession>A0A2T9ZL82</accession>
<protein>
    <submittedName>
        <fullName evidence="1">Uncharacterized protein</fullName>
    </submittedName>
</protein>
<dbReference type="Gene3D" id="3.30.1140.40">
    <property type="entry name" value="Tctex-1"/>
    <property type="match status" value="1"/>
</dbReference>
<gene>
    <name evidence="1" type="ORF">BB560_000172</name>
</gene>